<evidence type="ECO:0000313" key="6">
    <source>
        <dbReference type="EMBL" id="SDF94840.1"/>
    </source>
</evidence>
<evidence type="ECO:0000313" key="7">
    <source>
        <dbReference type="EMBL" id="TWS01843.1"/>
    </source>
</evidence>
<dbReference type="EMBL" id="VFET01000023">
    <property type="protein sequence ID" value="TWS01843.1"/>
    <property type="molecule type" value="Genomic_DNA"/>
</dbReference>
<feature type="domain" description="IclR-ED" evidence="5">
    <location>
        <begin position="65"/>
        <end position="253"/>
    </location>
</feature>
<dbReference type="Proteomes" id="UP000317951">
    <property type="component" value="Unassembled WGS sequence"/>
</dbReference>
<dbReference type="Proteomes" id="UP000182858">
    <property type="component" value="Chromosome I"/>
</dbReference>
<protein>
    <submittedName>
        <fullName evidence="7">IclR family transcriptional regulator</fullName>
    </submittedName>
    <submittedName>
        <fullName evidence="6">Transcriptional regulator, IclR family</fullName>
    </submittedName>
</protein>
<dbReference type="GO" id="GO:0003700">
    <property type="term" value="F:DNA-binding transcription factor activity"/>
    <property type="evidence" value="ECO:0007669"/>
    <property type="project" value="TreeGrafter"/>
</dbReference>
<evidence type="ECO:0000256" key="3">
    <source>
        <dbReference type="ARBA" id="ARBA00023163"/>
    </source>
</evidence>
<dbReference type="AlphaFoldDB" id="A0A5C5Q7V9"/>
<evidence type="ECO:0000259" key="4">
    <source>
        <dbReference type="PROSITE" id="PS51077"/>
    </source>
</evidence>
<keyword evidence="1" id="KW-0805">Transcription regulation</keyword>
<name>A0A5C5Q7V9_9PSED</name>
<dbReference type="SUPFAM" id="SSF55781">
    <property type="entry name" value="GAF domain-like"/>
    <property type="match status" value="1"/>
</dbReference>
<dbReference type="GO" id="GO:0003677">
    <property type="term" value="F:DNA binding"/>
    <property type="evidence" value="ECO:0007669"/>
    <property type="project" value="UniProtKB-KW"/>
</dbReference>
<dbReference type="RefSeq" id="WP_010565364.1">
    <property type="nucleotide sequence ID" value="NZ_CP091043.1"/>
</dbReference>
<reference evidence="6 8" key="1">
    <citation type="submission" date="2016-10" db="EMBL/GenBank/DDBJ databases">
        <authorList>
            <person name="Varghese N."/>
            <person name="Submissions S."/>
        </authorList>
    </citation>
    <scope>NUCLEOTIDE SEQUENCE [LARGE SCALE GENOMIC DNA]</scope>
    <source>
        <strain evidence="6 8">DSM 17835</strain>
    </source>
</reference>
<dbReference type="Pfam" id="PF01614">
    <property type="entry name" value="IclR_C"/>
    <property type="match status" value="1"/>
</dbReference>
<dbReference type="SMART" id="SM00346">
    <property type="entry name" value="HTH_ICLR"/>
    <property type="match status" value="1"/>
</dbReference>
<dbReference type="InterPro" id="IPR029016">
    <property type="entry name" value="GAF-like_dom_sf"/>
</dbReference>
<dbReference type="OrthoDB" id="9807558at2"/>
<dbReference type="InterPro" id="IPR036388">
    <property type="entry name" value="WH-like_DNA-bd_sf"/>
</dbReference>
<organism evidence="7 9">
    <name type="scientific">Pseudomonas extremaustralis</name>
    <dbReference type="NCBI Taxonomy" id="359110"/>
    <lineage>
        <taxon>Bacteria</taxon>
        <taxon>Pseudomonadati</taxon>
        <taxon>Pseudomonadota</taxon>
        <taxon>Gammaproteobacteria</taxon>
        <taxon>Pseudomonadales</taxon>
        <taxon>Pseudomonadaceae</taxon>
        <taxon>Pseudomonas</taxon>
    </lineage>
</organism>
<dbReference type="EMBL" id="LT629689">
    <property type="protein sequence ID" value="SDF94840.1"/>
    <property type="molecule type" value="Genomic_DNA"/>
</dbReference>
<sequence>MSNALGRGLRALELLAGHCEGLPLQDIAGALDMAPSATHRMLVSLVEMGYVRQDPRHGNYILALKLISLALKHLSDIDLVDLARPMLDQLANESGELVRLGLVDGESLIWVSKAQGTRSGLRYDPDAGAEAKLSCTASGLAWLSTMSTEQALELVYRQGLPKPGQYGPNAPTTVEELLACLQRARSQGYAMVSESFEAGAAAIAMPIMQAGQKTAAGVISIAGPSVRLTLERLEQLVPALQQTVRQLEQAQVGSVPHLSLMTATSVPALP</sequence>
<dbReference type="PANTHER" id="PTHR30136:SF35">
    <property type="entry name" value="HTH-TYPE TRANSCRIPTIONAL REGULATOR RV1719"/>
    <property type="match status" value="1"/>
</dbReference>
<accession>A0A5C5Q7V9</accession>
<dbReference type="PROSITE" id="PS51077">
    <property type="entry name" value="HTH_ICLR"/>
    <property type="match status" value="1"/>
</dbReference>
<dbReference type="InterPro" id="IPR036390">
    <property type="entry name" value="WH_DNA-bd_sf"/>
</dbReference>
<dbReference type="GO" id="GO:0045892">
    <property type="term" value="P:negative regulation of DNA-templated transcription"/>
    <property type="evidence" value="ECO:0007669"/>
    <property type="project" value="TreeGrafter"/>
</dbReference>
<dbReference type="InterPro" id="IPR014757">
    <property type="entry name" value="Tscrpt_reg_IclR_C"/>
</dbReference>
<keyword evidence="3" id="KW-0804">Transcription</keyword>
<dbReference type="InterPro" id="IPR050707">
    <property type="entry name" value="HTH_MetabolicPath_Reg"/>
</dbReference>
<evidence type="ECO:0000313" key="8">
    <source>
        <dbReference type="Proteomes" id="UP000182858"/>
    </source>
</evidence>
<dbReference type="SUPFAM" id="SSF46785">
    <property type="entry name" value="Winged helix' DNA-binding domain"/>
    <property type="match status" value="1"/>
</dbReference>
<dbReference type="InterPro" id="IPR005471">
    <property type="entry name" value="Tscrpt_reg_IclR_N"/>
</dbReference>
<evidence type="ECO:0000256" key="1">
    <source>
        <dbReference type="ARBA" id="ARBA00023015"/>
    </source>
</evidence>
<gene>
    <name evidence="7" type="ORF">FIV36_22950</name>
    <name evidence="6" type="ORF">SAMN05216591_4472</name>
</gene>
<dbReference type="GeneID" id="78555832"/>
<dbReference type="Pfam" id="PF09339">
    <property type="entry name" value="HTH_IclR"/>
    <property type="match status" value="1"/>
</dbReference>
<dbReference type="PROSITE" id="PS51078">
    <property type="entry name" value="ICLR_ED"/>
    <property type="match status" value="1"/>
</dbReference>
<evidence type="ECO:0000259" key="5">
    <source>
        <dbReference type="PROSITE" id="PS51078"/>
    </source>
</evidence>
<proteinExistence type="predicted"/>
<dbReference type="Gene3D" id="3.30.450.40">
    <property type="match status" value="1"/>
</dbReference>
<feature type="domain" description="HTH iclR-type" evidence="4">
    <location>
        <begin position="2"/>
        <end position="64"/>
    </location>
</feature>
<evidence type="ECO:0000256" key="2">
    <source>
        <dbReference type="ARBA" id="ARBA00023125"/>
    </source>
</evidence>
<keyword evidence="2" id="KW-0238">DNA-binding</keyword>
<keyword evidence="8" id="KW-1185">Reference proteome</keyword>
<dbReference type="Gene3D" id="1.10.10.10">
    <property type="entry name" value="Winged helix-like DNA-binding domain superfamily/Winged helix DNA-binding domain"/>
    <property type="match status" value="1"/>
</dbReference>
<dbReference type="PANTHER" id="PTHR30136">
    <property type="entry name" value="HELIX-TURN-HELIX TRANSCRIPTIONAL REGULATOR, ICLR FAMILY"/>
    <property type="match status" value="1"/>
</dbReference>
<reference evidence="7 9" key="2">
    <citation type="submission" date="2019-06" db="EMBL/GenBank/DDBJ databases">
        <title>Pseudomonas bimorpha sp. nov. isolated from bovine raw milk and skim milk concentrate.</title>
        <authorList>
            <person name="Hofmann K."/>
            <person name="Huptas C."/>
            <person name="Doll E."/>
            <person name="Scherer S."/>
            <person name="Wenning M."/>
        </authorList>
    </citation>
    <scope>NUCLEOTIDE SEQUENCE [LARGE SCALE GENOMIC DNA]</scope>
    <source>
        <strain evidence="7 9">DSM 17835</strain>
    </source>
</reference>
<evidence type="ECO:0000313" key="9">
    <source>
        <dbReference type="Proteomes" id="UP000317951"/>
    </source>
</evidence>